<dbReference type="EMBL" id="JACHMO010000001">
    <property type="protein sequence ID" value="MBB5805251.1"/>
    <property type="molecule type" value="Genomic_DNA"/>
</dbReference>
<name>A0A7W9HNH1_9PSEU</name>
<protein>
    <submittedName>
        <fullName evidence="1">Uncharacterized protein</fullName>
    </submittedName>
</protein>
<gene>
    <name evidence="1" type="ORF">F4560_005019</name>
</gene>
<evidence type="ECO:0000313" key="2">
    <source>
        <dbReference type="Proteomes" id="UP000552097"/>
    </source>
</evidence>
<accession>A0A7W9HNH1</accession>
<comment type="caution">
    <text evidence="1">The sequence shown here is derived from an EMBL/GenBank/DDBJ whole genome shotgun (WGS) entry which is preliminary data.</text>
</comment>
<organism evidence="1 2">
    <name type="scientific">Saccharothrix ecbatanensis</name>
    <dbReference type="NCBI Taxonomy" id="1105145"/>
    <lineage>
        <taxon>Bacteria</taxon>
        <taxon>Bacillati</taxon>
        <taxon>Actinomycetota</taxon>
        <taxon>Actinomycetes</taxon>
        <taxon>Pseudonocardiales</taxon>
        <taxon>Pseudonocardiaceae</taxon>
        <taxon>Saccharothrix</taxon>
    </lineage>
</organism>
<proteinExistence type="predicted"/>
<evidence type="ECO:0000313" key="1">
    <source>
        <dbReference type="EMBL" id="MBB5805251.1"/>
    </source>
</evidence>
<dbReference type="AlphaFoldDB" id="A0A7W9HNH1"/>
<dbReference type="Proteomes" id="UP000552097">
    <property type="component" value="Unassembled WGS sequence"/>
</dbReference>
<sequence>MRSRGPYGDCSIDSSTRLHYHCYTTNDYGNTWTWVRVVGQDIAGWVWDENLQGYGSSVPAEFRTTARKRKAGVPRQGDPCFYPARTVRQFRAVEPAVSAVKPCPRTKCCELVL</sequence>
<reference evidence="1 2" key="1">
    <citation type="submission" date="2020-08" db="EMBL/GenBank/DDBJ databases">
        <title>Sequencing the genomes of 1000 actinobacteria strains.</title>
        <authorList>
            <person name="Klenk H.-P."/>
        </authorList>
    </citation>
    <scope>NUCLEOTIDE SEQUENCE [LARGE SCALE GENOMIC DNA]</scope>
    <source>
        <strain evidence="1 2">DSM 45486</strain>
    </source>
</reference>
<keyword evidence="2" id="KW-1185">Reference proteome</keyword>